<organism evidence="1">
    <name type="scientific">Anguilla anguilla</name>
    <name type="common">European freshwater eel</name>
    <name type="synonym">Muraena anguilla</name>
    <dbReference type="NCBI Taxonomy" id="7936"/>
    <lineage>
        <taxon>Eukaryota</taxon>
        <taxon>Metazoa</taxon>
        <taxon>Chordata</taxon>
        <taxon>Craniata</taxon>
        <taxon>Vertebrata</taxon>
        <taxon>Euteleostomi</taxon>
        <taxon>Actinopterygii</taxon>
        <taxon>Neopterygii</taxon>
        <taxon>Teleostei</taxon>
        <taxon>Anguilliformes</taxon>
        <taxon>Anguillidae</taxon>
        <taxon>Anguilla</taxon>
    </lineage>
</organism>
<accession>A0A0E9X0P0</accession>
<dbReference type="AlphaFoldDB" id="A0A0E9X0P0"/>
<reference evidence="1" key="2">
    <citation type="journal article" date="2015" name="Fish Shellfish Immunol.">
        <title>Early steps in the European eel (Anguilla anguilla)-Vibrio vulnificus interaction in the gills: Role of the RtxA13 toxin.</title>
        <authorList>
            <person name="Callol A."/>
            <person name="Pajuelo D."/>
            <person name="Ebbesson L."/>
            <person name="Teles M."/>
            <person name="MacKenzie S."/>
            <person name="Amaro C."/>
        </authorList>
    </citation>
    <scope>NUCLEOTIDE SEQUENCE</scope>
</reference>
<dbReference type="EMBL" id="GBXM01013339">
    <property type="protein sequence ID" value="JAH95238.1"/>
    <property type="molecule type" value="Transcribed_RNA"/>
</dbReference>
<sequence length="52" mass="6337">MCWVDTEMKICYDDTVIFLTVERTKRGNVPINSRPWQLLCWFRFLKAQTRII</sequence>
<proteinExistence type="predicted"/>
<protein>
    <submittedName>
        <fullName evidence="1">Uncharacterized protein</fullName>
    </submittedName>
</protein>
<reference evidence="1" key="1">
    <citation type="submission" date="2014-11" db="EMBL/GenBank/DDBJ databases">
        <authorList>
            <person name="Amaro Gonzalez C."/>
        </authorList>
    </citation>
    <scope>NUCLEOTIDE SEQUENCE</scope>
</reference>
<evidence type="ECO:0000313" key="1">
    <source>
        <dbReference type="EMBL" id="JAH95238.1"/>
    </source>
</evidence>
<name>A0A0E9X0P0_ANGAN</name>